<evidence type="ECO:0000259" key="1">
    <source>
        <dbReference type="Pfam" id="PF01471"/>
    </source>
</evidence>
<feature type="non-terminal residue" evidence="2">
    <location>
        <position position="1"/>
    </location>
</feature>
<dbReference type="Gene3D" id="1.10.101.10">
    <property type="entry name" value="PGBD-like superfamily/PGBD"/>
    <property type="match status" value="1"/>
</dbReference>
<feature type="domain" description="Peptidoglycan binding-like" evidence="1">
    <location>
        <begin position="2"/>
        <end position="39"/>
    </location>
</feature>
<evidence type="ECO:0000313" key="3">
    <source>
        <dbReference type="Proteomes" id="UP000003959"/>
    </source>
</evidence>
<dbReference type="EMBL" id="GL890830">
    <property type="protein sequence ID" value="EGJ34558.1"/>
    <property type="molecule type" value="Genomic_DNA"/>
</dbReference>
<dbReference type="InterPro" id="IPR036366">
    <property type="entry name" value="PGBDSf"/>
</dbReference>
<dbReference type="Proteomes" id="UP000003959">
    <property type="component" value="Unassembled WGS sequence"/>
</dbReference>
<dbReference type="Pfam" id="PF01471">
    <property type="entry name" value="PG_binding_1"/>
    <property type="match status" value="1"/>
</dbReference>
<dbReference type="AlphaFoldDB" id="F4XLE6"/>
<sequence>TGKIDGIFASLTLEAVQRFQLDRGLLGNGVVSEHTWNALSDMPRYVY</sequence>
<evidence type="ECO:0000313" key="2">
    <source>
        <dbReference type="EMBL" id="EGJ34558.1"/>
    </source>
</evidence>
<dbReference type="HOGENOM" id="CLU_3161749_0_0_3"/>
<organism evidence="2 3">
    <name type="scientific">Moorena producens 3L</name>
    <dbReference type="NCBI Taxonomy" id="489825"/>
    <lineage>
        <taxon>Bacteria</taxon>
        <taxon>Bacillati</taxon>
        <taxon>Cyanobacteriota</taxon>
        <taxon>Cyanophyceae</taxon>
        <taxon>Coleofasciculales</taxon>
        <taxon>Coleofasciculaceae</taxon>
        <taxon>Moorena</taxon>
    </lineage>
</organism>
<keyword evidence="3" id="KW-1185">Reference proteome</keyword>
<dbReference type="InterPro" id="IPR002477">
    <property type="entry name" value="Peptidoglycan-bd-like"/>
</dbReference>
<dbReference type="InterPro" id="IPR036365">
    <property type="entry name" value="PGBD-like_sf"/>
</dbReference>
<protein>
    <submittedName>
        <fullName evidence="2">Peptidoglycan binding domain protein</fullName>
    </submittedName>
</protein>
<gene>
    <name evidence="2" type="ORF">LYNGBM3L_14890</name>
</gene>
<dbReference type="SUPFAM" id="SSF47090">
    <property type="entry name" value="PGBD-like"/>
    <property type="match status" value="1"/>
</dbReference>
<reference evidence="2 3" key="1">
    <citation type="journal article" date="2011" name="Proc. Natl. Acad. Sci. U.S.A.">
        <title>Genomic insights into the physiology and ecology of the marine filamentous cyanobacterium Lyngbya majuscula.</title>
        <authorList>
            <person name="Jones A.C."/>
            <person name="Monroe E.A."/>
            <person name="Podell S."/>
            <person name="Hess W.R."/>
            <person name="Klages S."/>
            <person name="Esquenazi E."/>
            <person name="Niessen S."/>
            <person name="Hoover H."/>
            <person name="Rothmann M."/>
            <person name="Lasken R.S."/>
            <person name="Yates J.R.III."/>
            <person name="Reinhardt R."/>
            <person name="Kube M."/>
            <person name="Burkart M.D."/>
            <person name="Allen E.E."/>
            <person name="Dorrestein P.C."/>
            <person name="Gerwick W.H."/>
            <person name="Gerwick L."/>
        </authorList>
    </citation>
    <scope>NUCLEOTIDE SEQUENCE [LARGE SCALE GENOMIC DNA]</scope>
    <source>
        <strain evidence="2 3">3L</strain>
    </source>
</reference>
<proteinExistence type="predicted"/>
<name>F4XLE6_9CYAN</name>
<accession>F4XLE6</accession>